<protein>
    <submittedName>
        <fullName evidence="1">Uncharacterized protein</fullName>
    </submittedName>
</protein>
<proteinExistence type="predicted"/>
<name>A0A521D9E4_9BACT</name>
<gene>
    <name evidence="1" type="ORF">SAMN06265218_10945</name>
</gene>
<evidence type="ECO:0000313" key="1">
    <source>
        <dbReference type="EMBL" id="SMO68319.1"/>
    </source>
</evidence>
<dbReference type="AlphaFoldDB" id="A0A521D9E4"/>
<evidence type="ECO:0000313" key="2">
    <source>
        <dbReference type="Proteomes" id="UP000317593"/>
    </source>
</evidence>
<organism evidence="1 2">
    <name type="scientific">Fodinibius sediminis</name>
    <dbReference type="NCBI Taxonomy" id="1214077"/>
    <lineage>
        <taxon>Bacteria</taxon>
        <taxon>Pseudomonadati</taxon>
        <taxon>Balneolota</taxon>
        <taxon>Balneolia</taxon>
        <taxon>Balneolales</taxon>
        <taxon>Balneolaceae</taxon>
        <taxon>Fodinibius</taxon>
    </lineage>
</organism>
<dbReference type="Proteomes" id="UP000317593">
    <property type="component" value="Unassembled WGS sequence"/>
</dbReference>
<keyword evidence="2" id="KW-1185">Reference proteome</keyword>
<accession>A0A521D9E4</accession>
<dbReference type="EMBL" id="FXTH01000009">
    <property type="protein sequence ID" value="SMO68319.1"/>
    <property type="molecule type" value="Genomic_DNA"/>
</dbReference>
<sequence>MIFNATTSGEGAAELTAVGFAANLGGRVIMIEKGRIGRRFPADWMSAIMTLSPGCTTV</sequence>
<reference evidence="1 2" key="1">
    <citation type="submission" date="2017-05" db="EMBL/GenBank/DDBJ databases">
        <authorList>
            <person name="Varghese N."/>
            <person name="Submissions S."/>
        </authorList>
    </citation>
    <scope>NUCLEOTIDE SEQUENCE [LARGE SCALE GENOMIC DNA]</scope>
    <source>
        <strain evidence="1 2">DSM 21194</strain>
    </source>
</reference>